<evidence type="ECO:0000313" key="9">
    <source>
        <dbReference type="EMBL" id="GMM33201.1"/>
    </source>
</evidence>
<evidence type="ECO:0000256" key="2">
    <source>
        <dbReference type="ARBA" id="ARBA00005249"/>
    </source>
</evidence>
<keyword evidence="4 7" id="KW-0238">DNA-binding</keyword>
<evidence type="ECO:0000256" key="7">
    <source>
        <dbReference type="RuleBase" id="RU366044"/>
    </source>
</evidence>
<comment type="function">
    <text evidence="7">TFIIF is a general transcription initiation factor that binds to RNA polymerase II and helps to recruit it to the initiation complex in collaboration with TFIIB. It promotes transcription elongation.</text>
</comment>
<dbReference type="GO" id="GO:0005674">
    <property type="term" value="C:transcription factor TFIIF complex"/>
    <property type="evidence" value="ECO:0007669"/>
    <property type="project" value="TreeGrafter"/>
</dbReference>
<evidence type="ECO:0000256" key="5">
    <source>
        <dbReference type="ARBA" id="ARBA00023163"/>
    </source>
</evidence>
<organism evidence="9 10">
    <name type="scientific">Saccharomycopsis crataegensis</name>
    <dbReference type="NCBI Taxonomy" id="43959"/>
    <lineage>
        <taxon>Eukaryota</taxon>
        <taxon>Fungi</taxon>
        <taxon>Dikarya</taxon>
        <taxon>Ascomycota</taxon>
        <taxon>Saccharomycotina</taxon>
        <taxon>Saccharomycetes</taxon>
        <taxon>Saccharomycopsidaceae</taxon>
        <taxon>Saccharomycopsis</taxon>
    </lineage>
</organism>
<feature type="compositionally biased region" description="Basic and acidic residues" evidence="8">
    <location>
        <begin position="56"/>
        <end position="70"/>
    </location>
</feature>
<dbReference type="SUPFAM" id="SSF50916">
    <property type="entry name" value="Rap30/74 interaction domains"/>
    <property type="match status" value="1"/>
</dbReference>
<comment type="subcellular location">
    <subcellularLocation>
        <location evidence="1 7">Nucleus</location>
    </subcellularLocation>
</comment>
<dbReference type="RefSeq" id="XP_064850201.1">
    <property type="nucleotide sequence ID" value="XM_064994129.1"/>
</dbReference>
<feature type="compositionally biased region" description="Low complexity" evidence="8">
    <location>
        <begin position="550"/>
        <end position="575"/>
    </location>
</feature>
<feature type="region of interest" description="Disordered" evidence="8">
    <location>
        <begin position="335"/>
        <end position="405"/>
    </location>
</feature>
<keyword evidence="10" id="KW-1185">Reference proteome</keyword>
<dbReference type="GO" id="GO:0001096">
    <property type="term" value="F:TFIIF-class transcription factor complex binding"/>
    <property type="evidence" value="ECO:0007669"/>
    <property type="project" value="TreeGrafter"/>
</dbReference>
<keyword evidence="6 7" id="KW-0539">Nucleus</keyword>
<gene>
    <name evidence="9" type="ORF">DASC09_005260</name>
</gene>
<evidence type="ECO:0000256" key="8">
    <source>
        <dbReference type="SAM" id="MobiDB-lite"/>
    </source>
</evidence>
<feature type="region of interest" description="Disordered" evidence="8">
    <location>
        <begin position="1"/>
        <end position="72"/>
    </location>
</feature>
<dbReference type="InterPro" id="IPR008851">
    <property type="entry name" value="TFIIF-alpha"/>
</dbReference>
<evidence type="ECO:0000256" key="4">
    <source>
        <dbReference type="ARBA" id="ARBA00023125"/>
    </source>
</evidence>
<keyword evidence="5 7" id="KW-0804">Transcription</keyword>
<dbReference type="GO" id="GO:0003677">
    <property type="term" value="F:DNA binding"/>
    <property type="evidence" value="ECO:0007669"/>
    <property type="project" value="UniProtKB-KW"/>
</dbReference>
<accession>A0AAV5QEN2</accession>
<evidence type="ECO:0000256" key="3">
    <source>
        <dbReference type="ARBA" id="ARBA00023015"/>
    </source>
</evidence>
<feature type="region of interest" description="Disordered" evidence="8">
    <location>
        <begin position="519"/>
        <end position="579"/>
    </location>
</feature>
<evidence type="ECO:0000256" key="1">
    <source>
        <dbReference type="ARBA" id="ARBA00004123"/>
    </source>
</evidence>
<sequence length="646" mass="72519">MSTSNNNTPPPSFLRRSSPFVRKPRTPSRASGGARGNGSPLISNRRPVGGPSSLRYRKDQPNSVAVKKEEENEGVFQEFKITACTREEIENVQYHLMKFQSRNEVNPVKDFTKPIRLHRKDPRNMQFQLTLKEIDEREQLNRELRGETADDLGDGNNNDNGMGAALDLDALEAKEVEEEAQTVAPEPKAGPTNIAPEKQKGKNKRKTREVRVMNEDARKLRYEEFYPWVMEDYDGSNTFVGNYEAATTVGHNHALLVPVADGSFKMIPINKIYKFTPRNKYATLTLEEAEQRLQESNSVPRWVMEKIDDEEEDGVKTGNTKKKNARRNRFKTVSTDDLFGDDDDDERKRNSDNDGMDYDEEFADDEEAPIVGDHNDEEEKESRKRMEKEMLSANTGLEQTVDDDVNDLFDEEAKKKFDKEGKKLKKTLVKNEYGQIMYESEDEENPYMSDSDLETSESETEVKKEETNGLEGLNDSNKASKSTSPMPPHAPQISVKLPINNPIGFVTFTASKALLSQFPGGDWNPAVSKKRSIESAGEKEKSHKRQKTKAASPGAAAATGAISSPGSPGSPGYSSDANDPTLLTQEEIVNLISTRELTAKELFVELKPKIAKNKANKEIFKTLIKKSAKVKINDKGIKVLVLKNTN</sequence>
<feature type="compositionally biased region" description="Basic and acidic residues" evidence="8">
    <location>
        <begin position="380"/>
        <end position="390"/>
    </location>
</feature>
<dbReference type="EMBL" id="BTFZ01000001">
    <property type="protein sequence ID" value="GMM33201.1"/>
    <property type="molecule type" value="Genomic_DNA"/>
</dbReference>
<feature type="region of interest" description="Disordered" evidence="8">
    <location>
        <begin position="437"/>
        <end position="496"/>
    </location>
</feature>
<dbReference type="AlphaFoldDB" id="A0AAV5QEN2"/>
<dbReference type="Proteomes" id="UP001360560">
    <property type="component" value="Unassembled WGS sequence"/>
</dbReference>
<dbReference type="PANTHER" id="PTHR13011">
    <property type="entry name" value="TFIIF-ALPHA"/>
    <property type="match status" value="1"/>
</dbReference>
<comment type="caution">
    <text evidence="9">The sequence shown here is derived from an EMBL/GenBank/DDBJ whole genome shotgun (WGS) entry which is preliminary data.</text>
</comment>
<evidence type="ECO:0000313" key="10">
    <source>
        <dbReference type="Proteomes" id="UP001360560"/>
    </source>
</evidence>
<reference evidence="9 10" key="1">
    <citation type="journal article" date="2023" name="Elife">
        <title>Identification of key yeast species and microbe-microbe interactions impacting larval growth of Drosophila in the wild.</title>
        <authorList>
            <person name="Mure A."/>
            <person name="Sugiura Y."/>
            <person name="Maeda R."/>
            <person name="Honda K."/>
            <person name="Sakurai N."/>
            <person name="Takahashi Y."/>
            <person name="Watada M."/>
            <person name="Katoh T."/>
            <person name="Gotoh A."/>
            <person name="Gotoh Y."/>
            <person name="Taniguchi I."/>
            <person name="Nakamura K."/>
            <person name="Hayashi T."/>
            <person name="Katayama T."/>
            <person name="Uemura T."/>
            <person name="Hattori Y."/>
        </authorList>
    </citation>
    <scope>NUCLEOTIDE SEQUENCE [LARGE SCALE GENOMIC DNA]</scope>
    <source>
        <strain evidence="9 10">SC-9</strain>
    </source>
</reference>
<name>A0AAV5QEN2_9ASCO</name>
<dbReference type="GO" id="GO:0016251">
    <property type="term" value="F:RNA polymerase II general transcription initiation factor activity"/>
    <property type="evidence" value="ECO:0007669"/>
    <property type="project" value="TreeGrafter"/>
</dbReference>
<dbReference type="InterPro" id="IPR011039">
    <property type="entry name" value="TFIIF_interaction"/>
</dbReference>
<proteinExistence type="inferred from homology"/>
<feature type="compositionally biased region" description="Polar residues" evidence="8">
    <location>
        <begin position="474"/>
        <end position="484"/>
    </location>
</feature>
<keyword evidence="3 7" id="KW-0805">Transcription regulation</keyword>
<comment type="similarity">
    <text evidence="2 7">Belongs to the TFIIF alpha subunit family.</text>
</comment>
<dbReference type="GO" id="GO:0032968">
    <property type="term" value="P:positive regulation of transcription elongation by RNA polymerase II"/>
    <property type="evidence" value="ECO:0007669"/>
    <property type="project" value="InterPro"/>
</dbReference>
<dbReference type="GO" id="GO:0006367">
    <property type="term" value="P:transcription initiation at RNA polymerase II promoter"/>
    <property type="evidence" value="ECO:0007669"/>
    <property type="project" value="InterPro"/>
</dbReference>
<feature type="compositionally biased region" description="Acidic residues" evidence="8">
    <location>
        <begin position="439"/>
        <end position="459"/>
    </location>
</feature>
<evidence type="ECO:0000256" key="6">
    <source>
        <dbReference type="ARBA" id="ARBA00023242"/>
    </source>
</evidence>
<dbReference type="Pfam" id="PF05793">
    <property type="entry name" value="TFIIF_alpha"/>
    <property type="match status" value="1"/>
</dbReference>
<protein>
    <recommendedName>
        <fullName evidence="7">Transcription initiation factor IIF subunit alpha</fullName>
    </recommendedName>
</protein>
<feature type="region of interest" description="Disordered" evidence="8">
    <location>
        <begin position="175"/>
        <end position="210"/>
    </location>
</feature>
<dbReference type="PANTHER" id="PTHR13011:SF0">
    <property type="entry name" value="GENERAL TRANSCRIPTION FACTOR IIF SUBUNIT 1"/>
    <property type="match status" value="1"/>
</dbReference>
<feature type="compositionally biased region" description="Acidic residues" evidence="8">
    <location>
        <begin position="354"/>
        <end position="368"/>
    </location>
</feature>
<dbReference type="GeneID" id="90071180"/>
<feature type="compositionally biased region" description="Basic and acidic residues" evidence="8">
    <location>
        <begin position="531"/>
        <end position="541"/>
    </location>
</feature>